<reference evidence="2" key="1">
    <citation type="journal article" date="2022" name="bioRxiv">
        <title>Sequencing and chromosome-scale assembly of the giantPleurodeles waltlgenome.</title>
        <authorList>
            <person name="Brown T."/>
            <person name="Elewa A."/>
            <person name="Iarovenko S."/>
            <person name="Subramanian E."/>
            <person name="Araus A.J."/>
            <person name="Petzold A."/>
            <person name="Susuki M."/>
            <person name="Suzuki K.-i.T."/>
            <person name="Hayashi T."/>
            <person name="Toyoda A."/>
            <person name="Oliveira C."/>
            <person name="Osipova E."/>
            <person name="Leigh N.D."/>
            <person name="Simon A."/>
            <person name="Yun M.H."/>
        </authorList>
    </citation>
    <scope>NUCLEOTIDE SEQUENCE</scope>
    <source>
        <strain evidence="2">20211129_DDA</strain>
        <tissue evidence="2">Liver</tissue>
    </source>
</reference>
<evidence type="ECO:0000313" key="3">
    <source>
        <dbReference type="Proteomes" id="UP001066276"/>
    </source>
</evidence>
<dbReference type="Proteomes" id="UP001066276">
    <property type="component" value="Chromosome 6"/>
</dbReference>
<organism evidence="2 3">
    <name type="scientific">Pleurodeles waltl</name>
    <name type="common">Iberian ribbed newt</name>
    <dbReference type="NCBI Taxonomy" id="8319"/>
    <lineage>
        <taxon>Eukaryota</taxon>
        <taxon>Metazoa</taxon>
        <taxon>Chordata</taxon>
        <taxon>Craniata</taxon>
        <taxon>Vertebrata</taxon>
        <taxon>Euteleostomi</taxon>
        <taxon>Amphibia</taxon>
        <taxon>Batrachia</taxon>
        <taxon>Caudata</taxon>
        <taxon>Salamandroidea</taxon>
        <taxon>Salamandridae</taxon>
        <taxon>Pleurodelinae</taxon>
        <taxon>Pleurodeles</taxon>
    </lineage>
</organism>
<evidence type="ECO:0000313" key="2">
    <source>
        <dbReference type="EMBL" id="KAJ1141648.1"/>
    </source>
</evidence>
<feature type="region of interest" description="Disordered" evidence="1">
    <location>
        <begin position="35"/>
        <end position="54"/>
    </location>
</feature>
<sequence>MGPMPYSLGRFSAPYQQALFLPFMPMGKLPWPSPVPRKMTPLPTDTQQESSVPIARVSEGSMLPLRYSIPVLVDLAAPVSKFSAPISVSPAPLL</sequence>
<accession>A0AAV7QT82</accession>
<keyword evidence="3" id="KW-1185">Reference proteome</keyword>
<name>A0AAV7QT82_PLEWA</name>
<evidence type="ECO:0000256" key="1">
    <source>
        <dbReference type="SAM" id="MobiDB-lite"/>
    </source>
</evidence>
<comment type="caution">
    <text evidence="2">The sequence shown here is derived from an EMBL/GenBank/DDBJ whole genome shotgun (WGS) entry which is preliminary data.</text>
</comment>
<protein>
    <submittedName>
        <fullName evidence="2">Uncharacterized protein</fullName>
    </submittedName>
</protein>
<proteinExistence type="predicted"/>
<dbReference type="EMBL" id="JANPWB010000010">
    <property type="protein sequence ID" value="KAJ1141648.1"/>
    <property type="molecule type" value="Genomic_DNA"/>
</dbReference>
<dbReference type="AlphaFoldDB" id="A0AAV7QT82"/>
<gene>
    <name evidence="2" type="ORF">NDU88_007976</name>
</gene>